<dbReference type="EMBL" id="QOIP01000005">
    <property type="protein sequence ID" value="RLU22677.1"/>
    <property type="molecule type" value="Genomic_DNA"/>
</dbReference>
<evidence type="ECO:0000313" key="7">
    <source>
        <dbReference type="EMBL" id="RLU22677.1"/>
    </source>
</evidence>
<dbReference type="SMART" id="SM00721">
    <property type="entry name" value="BAR"/>
    <property type="match status" value="1"/>
</dbReference>
<dbReference type="EMBL" id="KK107102">
    <property type="protein sequence ID" value="EZA59640.1"/>
    <property type="molecule type" value="Genomic_DNA"/>
</dbReference>
<reference evidence="7 9" key="2">
    <citation type="journal article" date="2018" name="Genome Res.">
        <title>The genomic architecture and molecular evolution of ant odorant receptors.</title>
        <authorList>
            <person name="McKenzie S.K."/>
            <person name="Kronauer D.J.C."/>
        </authorList>
    </citation>
    <scope>NUCLEOTIDE SEQUENCE [LARGE SCALE GENOMIC DNA]</scope>
    <source>
        <strain evidence="7">Clonal line C1</strain>
    </source>
</reference>
<reference evidence="6 8" key="1">
    <citation type="journal article" date="2014" name="Curr. Biol.">
        <title>The genome of the clonal raider ant Cerapachys biroi.</title>
        <authorList>
            <person name="Oxley P.R."/>
            <person name="Ji L."/>
            <person name="Fetter-Pruneda I."/>
            <person name="McKenzie S.K."/>
            <person name="Li C."/>
            <person name="Hu H."/>
            <person name="Zhang G."/>
            <person name="Kronauer D.J."/>
        </authorList>
    </citation>
    <scope>NUCLEOTIDE SEQUENCE [LARGE SCALE GENOMIC DNA]</scope>
</reference>
<evidence type="ECO:0000256" key="2">
    <source>
        <dbReference type="ARBA" id="ARBA00022490"/>
    </source>
</evidence>
<dbReference type="Pfam" id="PF03114">
    <property type="entry name" value="BAR"/>
    <property type="match status" value="1"/>
</dbReference>
<dbReference type="Proteomes" id="UP000279307">
    <property type="component" value="Chromosome 5"/>
</dbReference>
<keyword evidence="8" id="KW-1185">Reference proteome</keyword>
<evidence type="ECO:0000313" key="6">
    <source>
        <dbReference type="EMBL" id="EZA59640.1"/>
    </source>
</evidence>
<evidence type="ECO:0000256" key="4">
    <source>
        <dbReference type="SAM" id="Coils"/>
    </source>
</evidence>
<dbReference type="GO" id="GO:0006897">
    <property type="term" value="P:endocytosis"/>
    <property type="evidence" value="ECO:0007669"/>
    <property type="project" value="InterPro"/>
</dbReference>
<dbReference type="GO" id="GO:0097320">
    <property type="term" value="P:plasma membrane tubulation"/>
    <property type="evidence" value="ECO:0007669"/>
    <property type="project" value="TreeGrafter"/>
</dbReference>
<name>A0A026WUC9_OOCBI</name>
<dbReference type="STRING" id="2015173.A0A026WUC9"/>
<evidence type="ECO:0000313" key="9">
    <source>
        <dbReference type="Proteomes" id="UP000279307"/>
    </source>
</evidence>
<dbReference type="PANTHER" id="PTHR47174">
    <property type="entry name" value="BRIDGING INTEGRATOR 3"/>
    <property type="match status" value="1"/>
</dbReference>
<dbReference type="InterPro" id="IPR004148">
    <property type="entry name" value="BAR_dom"/>
</dbReference>
<dbReference type="GO" id="GO:0005737">
    <property type="term" value="C:cytoplasm"/>
    <property type="evidence" value="ECO:0007669"/>
    <property type="project" value="InterPro"/>
</dbReference>
<sequence>MTWNPLKKNYLTQRPTAASPLLSHQEDQELDLVVQRLIYVESAIRKLTKEMKKYTGALVNLDRADQRLSMNLIGCGVVQSNDEYRKIVEDYFSVATQVGKNVQEMTSLCHRMFVEPLKKFRNEFAAIAAAVMKREDLVAAWKYSHNRVKKLQEKKDRTASHIAKLERERRTEEVAARELKTVHAQLLTELPAFLEKRLDYINPSIHAVIMIQLNYYGHATQLYTQLMPIQHSFESTLNATQVPEDEYQRAVTAELNRLRALTIVKDN</sequence>
<feature type="coiled-coil region" evidence="4">
    <location>
        <begin position="148"/>
        <end position="182"/>
    </location>
</feature>
<evidence type="ECO:0000256" key="3">
    <source>
        <dbReference type="ARBA" id="ARBA00023212"/>
    </source>
</evidence>
<keyword evidence="2" id="KW-0963">Cytoplasm</keyword>
<dbReference type="PANTHER" id="PTHR47174:SF3">
    <property type="entry name" value="BRIDGING INTEGRATOR 3"/>
    <property type="match status" value="1"/>
</dbReference>
<dbReference type="Gene3D" id="1.20.1270.60">
    <property type="entry name" value="Arfaptin homology (AH) domain/BAR domain"/>
    <property type="match status" value="1"/>
</dbReference>
<dbReference type="GO" id="GO:0015629">
    <property type="term" value="C:actin cytoskeleton"/>
    <property type="evidence" value="ECO:0007669"/>
    <property type="project" value="TreeGrafter"/>
</dbReference>
<evidence type="ECO:0000259" key="5">
    <source>
        <dbReference type="PROSITE" id="PS51021"/>
    </source>
</evidence>
<dbReference type="OrthoDB" id="446293at2759"/>
<dbReference type="InterPro" id="IPR046982">
    <property type="entry name" value="BIN3/RVS161-like"/>
</dbReference>
<dbReference type="GO" id="GO:0008289">
    <property type="term" value="F:lipid binding"/>
    <property type="evidence" value="ECO:0007669"/>
    <property type="project" value="TreeGrafter"/>
</dbReference>
<evidence type="ECO:0000256" key="1">
    <source>
        <dbReference type="ARBA" id="ARBA00004245"/>
    </source>
</evidence>
<dbReference type="PROSITE" id="PS51021">
    <property type="entry name" value="BAR"/>
    <property type="match status" value="1"/>
</dbReference>
<organism evidence="6 8">
    <name type="scientific">Ooceraea biroi</name>
    <name type="common">Clonal raider ant</name>
    <name type="synonym">Cerapachys biroi</name>
    <dbReference type="NCBI Taxonomy" id="2015173"/>
    <lineage>
        <taxon>Eukaryota</taxon>
        <taxon>Metazoa</taxon>
        <taxon>Ecdysozoa</taxon>
        <taxon>Arthropoda</taxon>
        <taxon>Hexapoda</taxon>
        <taxon>Insecta</taxon>
        <taxon>Pterygota</taxon>
        <taxon>Neoptera</taxon>
        <taxon>Endopterygota</taxon>
        <taxon>Hymenoptera</taxon>
        <taxon>Apocrita</taxon>
        <taxon>Aculeata</taxon>
        <taxon>Formicoidea</taxon>
        <taxon>Formicidae</taxon>
        <taxon>Dorylinae</taxon>
        <taxon>Ooceraea</taxon>
    </lineage>
</organism>
<protein>
    <submittedName>
        <fullName evidence="6">Bridging integrator 3-like protein</fullName>
    </submittedName>
</protein>
<dbReference type="SUPFAM" id="SSF103657">
    <property type="entry name" value="BAR/IMD domain-like"/>
    <property type="match status" value="1"/>
</dbReference>
<dbReference type="Proteomes" id="UP000053097">
    <property type="component" value="Unassembled WGS sequence"/>
</dbReference>
<reference evidence="7" key="3">
    <citation type="submission" date="2018-07" db="EMBL/GenBank/DDBJ databases">
        <authorList>
            <person name="Mckenzie S.K."/>
            <person name="Kronauer D.J.C."/>
        </authorList>
    </citation>
    <scope>NUCLEOTIDE SEQUENCE</scope>
    <source>
        <strain evidence="7">Clonal line C1</strain>
    </source>
</reference>
<accession>A0A026WUC9</accession>
<evidence type="ECO:0000313" key="8">
    <source>
        <dbReference type="Proteomes" id="UP000053097"/>
    </source>
</evidence>
<proteinExistence type="predicted"/>
<gene>
    <name evidence="7" type="ORF">DMN91_004955</name>
    <name evidence="6" type="ORF">X777_16810</name>
</gene>
<feature type="domain" description="BAR" evidence="5">
    <location>
        <begin position="15"/>
        <end position="239"/>
    </location>
</feature>
<dbReference type="AlphaFoldDB" id="A0A026WUC9"/>
<dbReference type="OMA" id="TRFCAYF"/>
<comment type="subcellular location">
    <subcellularLocation>
        <location evidence="1">Cytoplasm</location>
        <location evidence="1">Cytoskeleton</location>
    </subcellularLocation>
</comment>
<dbReference type="GO" id="GO:0051666">
    <property type="term" value="P:actin cortical patch localization"/>
    <property type="evidence" value="ECO:0007669"/>
    <property type="project" value="InterPro"/>
</dbReference>
<keyword evidence="3" id="KW-0206">Cytoskeleton</keyword>
<dbReference type="InterPro" id="IPR027267">
    <property type="entry name" value="AH/BAR_dom_sf"/>
</dbReference>
<keyword evidence="4" id="KW-0175">Coiled coil</keyword>